<dbReference type="HAMAP" id="MF_01331_B">
    <property type="entry name" value="Ribosomal_uL22_B"/>
    <property type="match status" value="1"/>
</dbReference>
<evidence type="ECO:0000256" key="10">
    <source>
        <dbReference type="RuleBase" id="RU004008"/>
    </source>
</evidence>
<comment type="function">
    <text evidence="7">The globular domain of the protein is located near the polypeptide exit tunnel on the outside of the subunit, while an extended beta-hairpin is found that lines the wall of the exit tunnel in the center of the 70S ribosome.</text>
</comment>
<dbReference type="GO" id="GO:0006412">
    <property type="term" value="P:translation"/>
    <property type="evidence" value="ECO:0007669"/>
    <property type="project" value="UniProtKB-UniRule"/>
</dbReference>
<keyword evidence="3 7" id="KW-0694">RNA-binding</keyword>
<evidence type="ECO:0000256" key="6">
    <source>
        <dbReference type="ARBA" id="ARBA00035207"/>
    </source>
</evidence>
<dbReference type="GO" id="GO:0022625">
    <property type="term" value="C:cytosolic large ribosomal subunit"/>
    <property type="evidence" value="ECO:0007669"/>
    <property type="project" value="TreeGrafter"/>
</dbReference>
<dbReference type="NCBIfam" id="TIGR01044">
    <property type="entry name" value="rplV_bact"/>
    <property type="match status" value="1"/>
</dbReference>
<evidence type="ECO:0000256" key="5">
    <source>
        <dbReference type="ARBA" id="ARBA00023274"/>
    </source>
</evidence>
<dbReference type="Proteomes" id="UP000177197">
    <property type="component" value="Unassembled WGS sequence"/>
</dbReference>
<keyword evidence="4 7" id="KW-0689">Ribosomal protein</keyword>
<reference evidence="11 12" key="1">
    <citation type="journal article" date="2016" name="Nat. Commun.">
        <title>Thousands of microbial genomes shed light on interconnected biogeochemical processes in an aquifer system.</title>
        <authorList>
            <person name="Anantharaman K."/>
            <person name="Brown C.T."/>
            <person name="Hug L.A."/>
            <person name="Sharon I."/>
            <person name="Castelle C.J."/>
            <person name="Probst A.J."/>
            <person name="Thomas B.C."/>
            <person name="Singh A."/>
            <person name="Wilkins M.J."/>
            <person name="Karaoz U."/>
            <person name="Brodie E.L."/>
            <person name="Williams K.H."/>
            <person name="Hubbard S.S."/>
            <person name="Banfield J.F."/>
        </authorList>
    </citation>
    <scope>NUCLEOTIDE SEQUENCE [LARGE SCALE GENOMIC DNA]</scope>
</reference>
<proteinExistence type="inferred from homology"/>
<name>A0A1F5CBI6_9BACT</name>
<evidence type="ECO:0000256" key="1">
    <source>
        <dbReference type="ARBA" id="ARBA00009451"/>
    </source>
</evidence>
<organism evidence="11 12">
    <name type="scientific">Candidatus Azambacteria bacterium RIFCSPLOWO2_02_FULL_44_14</name>
    <dbReference type="NCBI Taxonomy" id="1797306"/>
    <lineage>
        <taxon>Bacteria</taxon>
        <taxon>Candidatus Azamiibacteriota</taxon>
    </lineage>
</organism>
<dbReference type="InterPro" id="IPR018260">
    <property type="entry name" value="Ribosomal_uL22_CS"/>
</dbReference>
<dbReference type="PANTHER" id="PTHR13501:SF8">
    <property type="entry name" value="LARGE RIBOSOMAL SUBUNIT PROTEIN UL22M"/>
    <property type="match status" value="1"/>
</dbReference>
<evidence type="ECO:0000256" key="9">
    <source>
        <dbReference type="RuleBase" id="RU004006"/>
    </source>
</evidence>
<evidence type="ECO:0000256" key="7">
    <source>
        <dbReference type="HAMAP-Rule" id="MF_01331"/>
    </source>
</evidence>
<sequence>MQFKFYLRNLRIAPRKVRSVAALIKRMPALSAQNQLGFQVRRPAESLLKLLKSGIASADRNFNVKADHLYIRNILVDEGPMLKRFRPRAHGRAGAIHKKTSHITLVLESVGAAVSAAAKKSKLAAKKSEKAVAVQEGKTKEEQKTSFEAPKVIGPKTQAGAGFGRRIFRRKVV</sequence>
<dbReference type="GO" id="GO:0019843">
    <property type="term" value="F:rRNA binding"/>
    <property type="evidence" value="ECO:0007669"/>
    <property type="project" value="UniProtKB-UniRule"/>
</dbReference>
<protein>
    <recommendedName>
        <fullName evidence="6 7">Large ribosomal subunit protein uL22</fullName>
    </recommendedName>
</protein>
<dbReference type="InterPro" id="IPR005727">
    <property type="entry name" value="Ribosomal_uL22_bac/chlpt-type"/>
</dbReference>
<dbReference type="GO" id="GO:0003735">
    <property type="term" value="F:structural constituent of ribosome"/>
    <property type="evidence" value="ECO:0007669"/>
    <property type="project" value="InterPro"/>
</dbReference>
<dbReference type="InterPro" id="IPR036394">
    <property type="entry name" value="Ribosomal_uL22_sf"/>
</dbReference>
<dbReference type="InterPro" id="IPR047867">
    <property type="entry name" value="Ribosomal_uL22_bac/org-type"/>
</dbReference>
<dbReference type="EMBL" id="MEYV01000011">
    <property type="protein sequence ID" value="OGD40196.1"/>
    <property type="molecule type" value="Genomic_DNA"/>
</dbReference>
<comment type="similarity">
    <text evidence="1 7 8">Belongs to the universal ribosomal protein uL22 family.</text>
</comment>
<evidence type="ECO:0000256" key="4">
    <source>
        <dbReference type="ARBA" id="ARBA00022980"/>
    </source>
</evidence>
<evidence type="ECO:0000313" key="11">
    <source>
        <dbReference type="EMBL" id="OGD40196.1"/>
    </source>
</evidence>
<gene>
    <name evidence="7" type="primary">rplV</name>
    <name evidence="11" type="ORF">A3I30_02930</name>
</gene>
<evidence type="ECO:0000256" key="2">
    <source>
        <dbReference type="ARBA" id="ARBA00022730"/>
    </source>
</evidence>
<dbReference type="CDD" id="cd00336">
    <property type="entry name" value="Ribosomal_L22"/>
    <property type="match status" value="1"/>
</dbReference>
<dbReference type="Pfam" id="PF00237">
    <property type="entry name" value="Ribosomal_L22"/>
    <property type="match status" value="1"/>
</dbReference>
<keyword evidence="5 7" id="KW-0687">Ribonucleoprotein</keyword>
<dbReference type="InterPro" id="IPR001063">
    <property type="entry name" value="Ribosomal_uL22"/>
</dbReference>
<accession>A0A1F5CBI6</accession>
<comment type="function">
    <text evidence="7 10">This protein binds specifically to 23S rRNA; its binding is stimulated by other ribosomal proteins, e.g., L4, L17, and L20. It is important during the early stages of 50S assembly. It makes multiple contacts with different domains of the 23S rRNA in the assembled 50S subunit and ribosome.</text>
</comment>
<comment type="subunit">
    <text evidence="7 9">Part of the 50S ribosomal subunit.</text>
</comment>
<evidence type="ECO:0000256" key="8">
    <source>
        <dbReference type="RuleBase" id="RU004005"/>
    </source>
</evidence>
<comment type="caution">
    <text evidence="11">The sequence shown here is derived from an EMBL/GenBank/DDBJ whole genome shotgun (WGS) entry which is preliminary data.</text>
</comment>
<dbReference type="AlphaFoldDB" id="A0A1F5CBI6"/>
<dbReference type="PROSITE" id="PS00464">
    <property type="entry name" value="RIBOSOMAL_L22"/>
    <property type="match status" value="1"/>
</dbReference>
<evidence type="ECO:0000256" key="3">
    <source>
        <dbReference type="ARBA" id="ARBA00022884"/>
    </source>
</evidence>
<evidence type="ECO:0000313" key="12">
    <source>
        <dbReference type="Proteomes" id="UP000177197"/>
    </source>
</evidence>
<dbReference type="Gene3D" id="3.90.470.10">
    <property type="entry name" value="Ribosomal protein L22/L17"/>
    <property type="match status" value="1"/>
</dbReference>
<dbReference type="SUPFAM" id="SSF54843">
    <property type="entry name" value="Ribosomal protein L22"/>
    <property type="match status" value="1"/>
</dbReference>
<keyword evidence="2 7" id="KW-0699">rRNA-binding</keyword>
<dbReference type="PANTHER" id="PTHR13501">
    <property type="entry name" value="CHLOROPLAST 50S RIBOSOMAL PROTEIN L22-RELATED"/>
    <property type="match status" value="1"/>
</dbReference>